<dbReference type="Pfam" id="PF00082">
    <property type="entry name" value="Peptidase_S8"/>
    <property type="match status" value="1"/>
</dbReference>
<feature type="domain" description="DUF7580" evidence="8">
    <location>
        <begin position="182"/>
        <end position="514"/>
    </location>
</feature>
<dbReference type="InterPro" id="IPR023827">
    <property type="entry name" value="Peptidase_S8_Asp-AS"/>
</dbReference>
<keyword evidence="2 5" id="KW-0645">Protease</keyword>
<keyword evidence="10" id="KW-1185">Reference proteome</keyword>
<protein>
    <submittedName>
        <fullName evidence="9">Pfs domain-containing protein</fullName>
    </submittedName>
</protein>
<dbReference type="InterPro" id="IPR051048">
    <property type="entry name" value="Peptidase_S8/S53_subtilisin"/>
</dbReference>
<keyword evidence="3 5" id="KW-0378">Hydrolase</keyword>
<proteinExistence type="inferred from homology"/>
<feature type="domain" description="Peptidase S8/S53" evidence="7">
    <location>
        <begin position="632"/>
        <end position="865"/>
    </location>
</feature>
<dbReference type="Pfam" id="PF24476">
    <property type="entry name" value="DUF7580"/>
    <property type="match status" value="1"/>
</dbReference>
<dbReference type="CDD" id="cd00306">
    <property type="entry name" value="Peptidases_S8_S53"/>
    <property type="match status" value="1"/>
</dbReference>
<dbReference type="PROSITE" id="PS00136">
    <property type="entry name" value="SUBTILASE_ASP"/>
    <property type="match status" value="1"/>
</dbReference>
<evidence type="ECO:0000259" key="7">
    <source>
        <dbReference type="Pfam" id="PF00082"/>
    </source>
</evidence>
<feature type="active site" description="Charge relay system" evidence="5">
    <location>
        <position position="836"/>
    </location>
</feature>
<evidence type="ECO:0000256" key="6">
    <source>
        <dbReference type="RuleBase" id="RU003355"/>
    </source>
</evidence>
<dbReference type="Gene3D" id="3.40.50.200">
    <property type="entry name" value="Peptidase S8/S53 domain"/>
    <property type="match status" value="1"/>
</dbReference>
<feature type="active site" description="Charge relay system" evidence="5">
    <location>
        <position position="638"/>
    </location>
</feature>
<dbReference type="SUPFAM" id="SSF52743">
    <property type="entry name" value="Subtilisin-like"/>
    <property type="match status" value="1"/>
</dbReference>
<evidence type="ECO:0000259" key="8">
    <source>
        <dbReference type="Pfam" id="PF24476"/>
    </source>
</evidence>
<dbReference type="InterPro" id="IPR015500">
    <property type="entry name" value="Peptidase_S8_subtilisin-rel"/>
</dbReference>
<dbReference type="GeneID" id="29980400"/>
<dbReference type="Proteomes" id="UP000054821">
    <property type="component" value="Unassembled WGS sequence"/>
</dbReference>
<evidence type="ECO:0000256" key="3">
    <source>
        <dbReference type="ARBA" id="ARBA00022801"/>
    </source>
</evidence>
<comment type="caution">
    <text evidence="9">The sequence shown here is derived from an EMBL/GenBank/DDBJ whole genome shotgun (WGS) entry which is preliminary data.</text>
</comment>
<dbReference type="InterPro" id="IPR036852">
    <property type="entry name" value="Peptidase_S8/S53_dom_sf"/>
</dbReference>
<sequence>MAPSSESESNHTLDLFFTSLSTLKEVTDFLGTNEIEAGSRIFLLTLNARCTIICSQADPMTIVLNVERVNIAQKILCRLDSVFDLRLFPAIELARFSSFRSLRAFNELWASYGQDERSCELQRIQNYLHFGSPKEQLELLADLRRCEDIFMSESSEYHMSSLDIPVRKRRSEPSGASLFAARSLFNVLEASGRCSCHTYGARLCIETHRDSDLNEEYDFNLFLEIDERWQEAHFLAVGKSQSSTEFVAEDGLTSDKKEILAMGRKKVEFLCEPIKKIWKNFPTYRLKFLVENDMLWKLQSEPSNVAAHTATQAITFQRFMAEESFNLTDKSKRILAVFLGYAVLHLLETPWLHSSWGPASILFLRTPSGTPLKPYIELHFGKDIEFSAANTTSCNDDDDEDFDPDDLISHPYPSLVSLAAMLIELHLARRLQAIAQVYDLKFDDDMNECAKYTATTQIFKRCKNDISEATREAIEQCLDRTIVVDEARKSLDAHTVRSIFYTKVVSRLEYDLEQTFKHISIETLDAEAQKLDLTGWSQPTVLNKVIPDPRKDDRLLGSRVQRPLRGQKRGRQDSEISAWMTLDWVGDAQFFDDETAPSDISFVARDAYISWKAKYCSVYKQMIGNNLSTTPVKIAVLDTGLDRSHPDFEAREGNVQGIKSFTYDCRQKDDVFDCSGHGTHVAGLLLDFAPDAEIYIAKISDLEPAKPAIIAEAIDHAVHVWNVDVISMSFGFPSREVDGYELLERSIRRAVNEDVLLFAAASNNGANTKRAYPARYPDVICIHSTNDKGAPSDFNPGPVPGDNLATIGEAIESAWPVHLCDQKVNELCVARKSGTSFATPIASGIAAFLLQYARLNLLPREAEQLKRCHYMKAVLKAVSVKSQGYDYIAPSLHPDNVFYDAEALNARIRDAMKEV</sequence>
<dbReference type="GO" id="GO:0006508">
    <property type="term" value="P:proteolysis"/>
    <property type="evidence" value="ECO:0007669"/>
    <property type="project" value="UniProtKB-KW"/>
</dbReference>
<evidence type="ECO:0000313" key="10">
    <source>
        <dbReference type="Proteomes" id="UP000054821"/>
    </source>
</evidence>
<dbReference type="PANTHER" id="PTHR43399:SF4">
    <property type="entry name" value="CELL WALL-ASSOCIATED PROTEASE"/>
    <property type="match status" value="1"/>
</dbReference>
<feature type="active site" description="Charge relay system" evidence="5">
    <location>
        <position position="677"/>
    </location>
</feature>
<dbReference type="PANTHER" id="PTHR43399">
    <property type="entry name" value="SUBTILISIN-RELATED"/>
    <property type="match status" value="1"/>
</dbReference>
<dbReference type="AlphaFoldDB" id="A0A2P4ZXI2"/>
<dbReference type="STRING" id="398673.A0A2P4ZXI2"/>
<evidence type="ECO:0000256" key="5">
    <source>
        <dbReference type="PROSITE-ProRule" id="PRU01240"/>
    </source>
</evidence>
<reference evidence="9 10" key="1">
    <citation type="journal article" date="2016" name="Genome Announc.">
        <title>Draft Whole-Genome Sequence of Trichoderma gamsii T6085, a Promising Biocontrol Agent of Fusarium Head Blight on Wheat.</title>
        <authorList>
            <person name="Baroncelli R."/>
            <person name="Zapparata A."/>
            <person name="Piaggeschi G."/>
            <person name="Sarrocco S."/>
            <person name="Vannacci G."/>
        </authorList>
    </citation>
    <scope>NUCLEOTIDE SEQUENCE [LARGE SCALE GENOMIC DNA]</scope>
    <source>
        <strain evidence="9 10">T6085</strain>
    </source>
</reference>
<dbReference type="PROSITE" id="PS51892">
    <property type="entry name" value="SUBTILASE"/>
    <property type="match status" value="1"/>
</dbReference>
<dbReference type="PROSITE" id="PS00138">
    <property type="entry name" value="SUBTILASE_SER"/>
    <property type="match status" value="1"/>
</dbReference>
<gene>
    <name evidence="9" type="ORF">TGAM01_v202089</name>
</gene>
<name>A0A2P4ZXI2_9HYPO</name>
<evidence type="ECO:0000313" key="9">
    <source>
        <dbReference type="EMBL" id="PON28981.1"/>
    </source>
</evidence>
<dbReference type="InterPro" id="IPR023828">
    <property type="entry name" value="Peptidase_S8_Ser-AS"/>
</dbReference>
<comment type="similarity">
    <text evidence="1 5 6">Belongs to the peptidase S8 family.</text>
</comment>
<evidence type="ECO:0000256" key="2">
    <source>
        <dbReference type="ARBA" id="ARBA00022670"/>
    </source>
</evidence>
<dbReference type="InterPro" id="IPR000209">
    <property type="entry name" value="Peptidase_S8/S53_dom"/>
</dbReference>
<dbReference type="EMBL" id="JPDN02000005">
    <property type="protein sequence ID" value="PON28981.1"/>
    <property type="molecule type" value="Genomic_DNA"/>
</dbReference>
<accession>A0A2P4ZXI2</accession>
<evidence type="ECO:0000256" key="1">
    <source>
        <dbReference type="ARBA" id="ARBA00011073"/>
    </source>
</evidence>
<dbReference type="InterPro" id="IPR056002">
    <property type="entry name" value="DUF7580"/>
</dbReference>
<evidence type="ECO:0000256" key="4">
    <source>
        <dbReference type="ARBA" id="ARBA00022825"/>
    </source>
</evidence>
<organism evidence="9 10">
    <name type="scientific">Trichoderma gamsii</name>
    <dbReference type="NCBI Taxonomy" id="398673"/>
    <lineage>
        <taxon>Eukaryota</taxon>
        <taxon>Fungi</taxon>
        <taxon>Dikarya</taxon>
        <taxon>Ascomycota</taxon>
        <taxon>Pezizomycotina</taxon>
        <taxon>Sordariomycetes</taxon>
        <taxon>Hypocreomycetidae</taxon>
        <taxon>Hypocreales</taxon>
        <taxon>Hypocreaceae</taxon>
        <taxon>Trichoderma</taxon>
    </lineage>
</organism>
<dbReference type="RefSeq" id="XP_018666459.1">
    <property type="nucleotide sequence ID" value="XM_018800317.1"/>
</dbReference>
<dbReference type="GO" id="GO:0004252">
    <property type="term" value="F:serine-type endopeptidase activity"/>
    <property type="evidence" value="ECO:0007669"/>
    <property type="project" value="UniProtKB-UniRule"/>
</dbReference>
<keyword evidence="4 5" id="KW-0720">Serine protease</keyword>
<dbReference type="PRINTS" id="PR00723">
    <property type="entry name" value="SUBTILISIN"/>
</dbReference>